<dbReference type="UniPathway" id="UPA00002">
    <property type="reaction ID" value="UER00468"/>
</dbReference>
<keyword evidence="4 7" id="KW-0704">Schiff base</keyword>
<dbReference type="PANTHER" id="PTHR10889">
    <property type="entry name" value="DEOXYRIBOSE-PHOSPHATE ALDOLASE"/>
    <property type="match status" value="1"/>
</dbReference>
<comment type="caution">
    <text evidence="8">The sequence shown here is derived from an EMBL/GenBank/DDBJ whole genome shotgun (WGS) entry which is preliminary data.</text>
</comment>
<comment type="function">
    <text evidence="6 7">Catalyzes a reversible aldol reaction between acetaldehyde and D-glyceraldehyde 3-phosphate to generate 2-deoxy-D-ribose 5-phosphate.</text>
</comment>
<keyword evidence="9" id="KW-1185">Reference proteome</keyword>
<evidence type="ECO:0000256" key="1">
    <source>
        <dbReference type="ARBA" id="ARBA00010936"/>
    </source>
</evidence>
<dbReference type="STRING" id="873449.STRCR_1297"/>
<dbReference type="Gene3D" id="3.20.20.70">
    <property type="entry name" value="Aldolase class I"/>
    <property type="match status" value="1"/>
</dbReference>
<dbReference type="eggNOG" id="COG0274">
    <property type="taxonomic scope" value="Bacteria"/>
</dbReference>
<dbReference type="OrthoDB" id="9778711at2"/>
<feature type="active site" description="Schiff-base intermediate with acetaldehyde" evidence="7">
    <location>
        <position position="151"/>
    </location>
</feature>
<reference evidence="8" key="1">
    <citation type="submission" date="2011-07" db="EMBL/GenBank/DDBJ databases">
        <authorList>
            <person name="Stanhope M.J."/>
            <person name="Durkin A.S."/>
            <person name="Hostetler J."/>
            <person name="Kim M."/>
            <person name="Radune D."/>
            <person name="Singh I."/>
            <person name="Town C.D."/>
        </authorList>
    </citation>
    <scope>NUCLEOTIDE SEQUENCE [LARGE SCALE GENOMIC DNA]</scope>
    <source>
        <strain evidence="8">HS-6</strain>
    </source>
</reference>
<evidence type="ECO:0000256" key="2">
    <source>
        <dbReference type="ARBA" id="ARBA00022490"/>
    </source>
</evidence>
<dbReference type="NCBIfam" id="TIGR00126">
    <property type="entry name" value="deoC"/>
    <property type="match status" value="1"/>
</dbReference>
<evidence type="ECO:0000313" key="9">
    <source>
        <dbReference type="Proteomes" id="UP000004322"/>
    </source>
</evidence>
<dbReference type="PIRSF" id="PIRSF001357">
    <property type="entry name" value="DeoC"/>
    <property type="match status" value="1"/>
</dbReference>
<name>G5JMN5_STRCG</name>
<dbReference type="InterPro" id="IPR013785">
    <property type="entry name" value="Aldolase_TIM"/>
</dbReference>
<dbReference type="PANTHER" id="PTHR10889:SF1">
    <property type="entry name" value="DEOXYRIBOSE-PHOSPHATE ALDOLASE"/>
    <property type="match status" value="1"/>
</dbReference>
<dbReference type="GO" id="GO:0006018">
    <property type="term" value="P:2-deoxyribose 1-phosphate catabolic process"/>
    <property type="evidence" value="ECO:0007669"/>
    <property type="project" value="UniProtKB-UniRule"/>
</dbReference>
<protein>
    <recommendedName>
        <fullName evidence="7">Deoxyribose-phosphate aldolase</fullName>
        <shortName evidence="7">DERA</shortName>
        <ecNumber evidence="7">4.1.2.4</ecNumber>
    </recommendedName>
    <alternativeName>
        <fullName evidence="7">2-deoxy-D-ribose 5-phosphate aldolase</fullName>
    </alternativeName>
    <alternativeName>
        <fullName evidence="7">Phosphodeoxyriboaldolase</fullName>
        <shortName evidence="7">Deoxyriboaldolase</shortName>
    </alternativeName>
</protein>
<dbReference type="Pfam" id="PF01791">
    <property type="entry name" value="DeoC"/>
    <property type="match status" value="1"/>
</dbReference>
<proteinExistence type="inferred from homology"/>
<dbReference type="GO" id="GO:0004139">
    <property type="term" value="F:deoxyribose-phosphate aldolase activity"/>
    <property type="evidence" value="ECO:0007669"/>
    <property type="project" value="UniProtKB-UniRule"/>
</dbReference>
<evidence type="ECO:0000256" key="7">
    <source>
        <dbReference type="HAMAP-Rule" id="MF_00114"/>
    </source>
</evidence>
<evidence type="ECO:0000256" key="5">
    <source>
        <dbReference type="ARBA" id="ARBA00048791"/>
    </source>
</evidence>
<evidence type="ECO:0000313" key="8">
    <source>
        <dbReference type="EMBL" id="EHI74506.1"/>
    </source>
</evidence>
<dbReference type="EC" id="4.1.2.4" evidence="7"/>
<keyword evidence="3 7" id="KW-0456">Lyase</keyword>
<dbReference type="EMBL" id="AEUV02000002">
    <property type="protein sequence ID" value="EHI74506.1"/>
    <property type="molecule type" value="Genomic_DNA"/>
</dbReference>
<dbReference type="GO" id="GO:0009264">
    <property type="term" value="P:deoxyribonucleotide catabolic process"/>
    <property type="evidence" value="ECO:0007669"/>
    <property type="project" value="UniProtKB-UniRule"/>
</dbReference>
<dbReference type="InterPro" id="IPR002915">
    <property type="entry name" value="DeoC/FbaB/LacD_aldolase"/>
</dbReference>
<evidence type="ECO:0000256" key="3">
    <source>
        <dbReference type="ARBA" id="ARBA00023239"/>
    </source>
</evidence>
<comment type="subcellular location">
    <subcellularLocation>
        <location evidence="7">Cytoplasm</location>
    </subcellularLocation>
</comment>
<dbReference type="SUPFAM" id="SSF51569">
    <property type="entry name" value="Aldolase"/>
    <property type="match status" value="1"/>
</dbReference>
<dbReference type="InterPro" id="IPR011343">
    <property type="entry name" value="DeoC"/>
</dbReference>
<keyword evidence="2 7" id="KW-0963">Cytoplasm</keyword>
<dbReference type="SMART" id="SM01133">
    <property type="entry name" value="DeoC"/>
    <property type="match status" value="1"/>
</dbReference>
<sequence length="220" mass="23017">MSINKYIDHTLLKPNATKDQIDQLLAEAKDYDFASVCVNPYWVAYCAEALKDSDVKVCTVIGFPLGANTTAVKVFEAKDAIANGAEEVDMVINIGQLKAGNYEAVKEDIQALVEATGKTLLKVIIETCLLTDEEKVKACQLAVSAGADYVKTSTGFSTGGANVPDVKLMRQTVGDTVGVKASGGARTYQDAKAFVEAGASRIGASAGVAIVEGEKASGAN</sequence>
<feature type="active site" description="Proton donor/acceptor" evidence="7">
    <location>
        <position position="89"/>
    </location>
</feature>
<dbReference type="RefSeq" id="WP_004227783.1">
    <property type="nucleotide sequence ID" value="NZ_AEUV02000002.1"/>
</dbReference>
<gene>
    <name evidence="7" type="primary">deoC</name>
    <name evidence="8" type="ORF">STRCR_1297</name>
</gene>
<comment type="catalytic activity">
    <reaction evidence="5 7">
        <text>2-deoxy-D-ribose 5-phosphate = D-glyceraldehyde 3-phosphate + acetaldehyde</text>
        <dbReference type="Rhea" id="RHEA:12821"/>
        <dbReference type="ChEBI" id="CHEBI:15343"/>
        <dbReference type="ChEBI" id="CHEBI:59776"/>
        <dbReference type="ChEBI" id="CHEBI:62877"/>
        <dbReference type="EC" id="4.1.2.4"/>
    </reaction>
</comment>
<dbReference type="GO" id="GO:0005737">
    <property type="term" value="C:cytoplasm"/>
    <property type="evidence" value="ECO:0007669"/>
    <property type="project" value="UniProtKB-SubCell"/>
</dbReference>
<accession>G5JMN5</accession>
<dbReference type="HAMAP" id="MF_00114">
    <property type="entry name" value="DeoC_type1"/>
    <property type="match status" value="1"/>
</dbReference>
<organism evidence="8 9">
    <name type="scientific">Streptococcus criceti HS-6</name>
    <dbReference type="NCBI Taxonomy" id="873449"/>
    <lineage>
        <taxon>Bacteria</taxon>
        <taxon>Bacillati</taxon>
        <taxon>Bacillota</taxon>
        <taxon>Bacilli</taxon>
        <taxon>Lactobacillales</taxon>
        <taxon>Streptococcaceae</taxon>
        <taxon>Streptococcus</taxon>
    </lineage>
</organism>
<feature type="active site" description="Proton donor/acceptor" evidence="7">
    <location>
        <position position="180"/>
    </location>
</feature>
<dbReference type="Proteomes" id="UP000004322">
    <property type="component" value="Unassembled WGS sequence"/>
</dbReference>
<comment type="similarity">
    <text evidence="1 7">Belongs to the DeoC/FbaB aldolase family. DeoC type 1 subfamily.</text>
</comment>
<dbReference type="AlphaFoldDB" id="G5JMN5"/>
<dbReference type="InterPro" id="IPR028581">
    <property type="entry name" value="DeoC_typeI"/>
</dbReference>
<dbReference type="CDD" id="cd00959">
    <property type="entry name" value="DeoC"/>
    <property type="match status" value="1"/>
</dbReference>
<dbReference type="GO" id="GO:0016052">
    <property type="term" value="P:carbohydrate catabolic process"/>
    <property type="evidence" value="ECO:0007669"/>
    <property type="project" value="TreeGrafter"/>
</dbReference>
<dbReference type="FunFam" id="3.20.20.70:FF:000044">
    <property type="entry name" value="Deoxyribose-phosphate aldolase"/>
    <property type="match status" value="1"/>
</dbReference>
<evidence type="ECO:0000256" key="4">
    <source>
        <dbReference type="ARBA" id="ARBA00023270"/>
    </source>
</evidence>
<evidence type="ECO:0000256" key="6">
    <source>
        <dbReference type="ARBA" id="ARBA00056337"/>
    </source>
</evidence>
<comment type="pathway">
    <text evidence="7">Carbohydrate degradation; 2-deoxy-D-ribose 1-phosphate degradation; D-glyceraldehyde 3-phosphate and acetaldehyde from 2-deoxy-alpha-D-ribose 1-phosphate: step 2/2.</text>
</comment>